<dbReference type="AlphaFoldDB" id="A0A6M4HAY4"/>
<dbReference type="KEGG" id="upl:DSM104440_03557"/>
<evidence type="ECO:0000313" key="3">
    <source>
        <dbReference type="Proteomes" id="UP000503096"/>
    </source>
</evidence>
<dbReference type="Proteomes" id="UP000503096">
    <property type="component" value="Chromosome"/>
</dbReference>
<evidence type="ECO:0000313" key="2">
    <source>
        <dbReference type="EMBL" id="QJR16721.1"/>
    </source>
</evidence>
<dbReference type="Pfam" id="PF01841">
    <property type="entry name" value="Transglut_core"/>
    <property type="match status" value="1"/>
</dbReference>
<dbReference type="InterPro" id="IPR048930">
    <property type="entry name" value="Bact_transglu_N_2"/>
</dbReference>
<dbReference type="EMBL" id="CP053073">
    <property type="protein sequence ID" value="QJR16721.1"/>
    <property type="molecule type" value="Genomic_DNA"/>
</dbReference>
<evidence type="ECO:0000259" key="1">
    <source>
        <dbReference type="SMART" id="SM00460"/>
    </source>
</evidence>
<dbReference type="Pfam" id="PF21295">
    <property type="entry name" value="Bact_transglu_N_2"/>
    <property type="match status" value="1"/>
</dbReference>
<name>A0A6M4HAY4_9PROT</name>
<dbReference type="InterPro" id="IPR002931">
    <property type="entry name" value="Transglutaminase-like"/>
</dbReference>
<dbReference type="SMART" id="SM00460">
    <property type="entry name" value="TGc"/>
    <property type="match status" value="1"/>
</dbReference>
<dbReference type="InterPro" id="IPR038765">
    <property type="entry name" value="Papain-like_cys_pep_sf"/>
</dbReference>
<dbReference type="Gene3D" id="2.60.40.2250">
    <property type="match status" value="1"/>
</dbReference>
<protein>
    <recommendedName>
        <fullName evidence="1">Transglutaminase-like domain-containing protein</fullName>
    </recommendedName>
</protein>
<organism evidence="2 3">
    <name type="scientific">Usitatibacter palustris</name>
    <dbReference type="NCBI Taxonomy" id="2732487"/>
    <lineage>
        <taxon>Bacteria</taxon>
        <taxon>Pseudomonadati</taxon>
        <taxon>Pseudomonadota</taxon>
        <taxon>Betaproteobacteria</taxon>
        <taxon>Nitrosomonadales</taxon>
        <taxon>Usitatibacteraceae</taxon>
        <taxon>Usitatibacter</taxon>
    </lineage>
</organism>
<reference evidence="2 3" key="1">
    <citation type="submission" date="2020-04" db="EMBL/GenBank/DDBJ databases">
        <title>Usitatibacter rugosus gen. nov., sp. nov. and Usitatibacter palustris sp. nov., novel members of Usitatibacteraceae fam. nov. within the order Nitrosomonadales isolated from soil.</title>
        <authorList>
            <person name="Huber K.J."/>
            <person name="Neumann-Schaal M."/>
            <person name="Geppert A."/>
            <person name="Luckner M."/>
            <person name="Wanner G."/>
            <person name="Overmann J."/>
        </authorList>
    </citation>
    <scope>NUCLEOTIDE SEQUENCE [LARGE SCALE GENOMIC DNA]</scope>
    <source>
        <strain evidence="2 3">Swamp67</strain>
    </source>
</reference>
<accession>A0A6M4HAY4</accession>
<dbReference type="Gene3D" id="3.10.620.30">
    <property type="match status" value="1"/>
</dbReference>
<gene>
    <name evidence="2" type="ORF">DSM104440_03557</name>
</gene>
<dbReference type="SUPFAM" id="SSF54001">
    <property type="entry name" value="Cysteine proteinases"/>
    <property type="match status" value="1"/>
</dbReference>
<sequence>MCANAGVYVRNRTDARAIARYHAGMIRLQFTIELKYDIADQPSDFVFNIHAAQTPSQVIVAEQLRTSQQVPTAMYTDPMLGSRFMRLTANPGQLSVQYDATVDINHHFEAPMNIGEVPIARMPPDVLPFIYPSRYCQSDRLRKLATREFGHLQLGYWRVQAIADWVKQRTAFTMGASNSSTAAVDTLVEQVGVCRDFAHLMIALCRALNIPARFVTGIDYGAAPELGPTDFHAYVEVFLGHRWYLFDPSGISPPMGLVRLGTGRDAADVSFATMFGAVKSYAPVMSIHAVNDPANGFTLPYHSTDAISTHGELVMSQ</sequence>
<proteinExistence type="predicted"/>
<dbReference type="InParanoid" id="A0A6M4HAY4"/>
<feature type="domain" description="Transglutaminase-like" evidence="1">
    <location>
        <begin position="186"/>
        <end position="250"/>
    </location>
</feature>
<dbReference type="PANTHER" id="PTHR33490:SF12">
    <property type="entry name" value="BLL5557 PROTEIN"/>
    <property type="match status" value="1"/>
</dbReference>
<keyword evidence="3" id="KW-1185">Reference proteome</keyword>
<dbReference type="PANTHER" id="PTHR33490">
    <property type="entry name" value="BLR5614 PROTEIN-RELATED"/>
    <property type="match status" value="1"/>
</dbReference>